<evidence type="ECO:0000256" key="1">
    <source>
        <dbReference type="ARBA" id="ARBA00022729"/>
    </source>
</evidence>
<feature type="chain" id="PRO_5038677540" evidence="3">
    <location>
        <begin position="28"/>
        <end position="304"/>
    </location>
</feature>
<dbReference type="EMBL" id="PPTT01000002">
    <property type="protein sequence ID" value="RDB71396.1"/>
    <property type="molecule type" value="Genomic_DNA"/>
</dbReference>
<feature type="domain" description="PBP" evidence="4">
    <location>
        <begin position="42"/>
        <end position="166"/>
    </location>
</feature>
<protein>
    <submittedName>
        <fullName evidence="6">Phosphate ABC transporter substrate-binding protein</fullName>
    </submittedName>
</protein>
<dbReference type="EMBL" id="QICC01000001">
    <property type="protein sequence ID" value="RNM43397.1"/>
    <property type="molecule type" value="Genomic_DNA"/>
</dbReference>
<gene>
    <name evidence="5" type="ORF">C1876_01185</name>
    <name evidence="6" type="ORF">DMP09_00455</name>
</gene>
<comment type="caution">
    <text evidence="6">The sequence shown here is derived from an EMBL/GenBank/DDBJ whole genome shotgun (WGS) entry which is preliminary data.</text>
</comment>
<name>A0A3N0J2K7_9ACTN</name>
<feature type="domain" description="PBP" evidence="4">
    <location>
        <begin position="188"/>
        <end position="301"/>
    </location>
</feature>
<dbReference type="SUPFAM" id="SSF53850">
    <property type="entry name" value="Periplasmic binding protein-like II"/>
    <property type="match status" value="2"/>
</dbReference>
<sequence length="304" mass="30695">MKKRLLMVAMGAVLALGVLGLAGCAGGGDAAATGGSDGASSTSPSGQVSVYSREDGSGTRGAFVELFGIEEKDANGDKVDLTTPSAAITNSTSVMMTSVAGDEAGIGYISLGSLNETVKALDIDGAKPTAENVKSGEYKIARPFNIVSKAGVSDVAQDFIDYIMSADGQKVVEDNGYISVADNAGSYTASGKSGKIVLAGSSSVTPVMEKLAEAYKALNSGVTIEVNQSDSTTGVNMATEGTCDIGMVSRELKDSEKGGVSAQVIAQDGIAVIVNPGSSVDSLTSDQVKGIYTGELATWEDALA</sequence>
<dbReference type="Gene3D" id="3.40.190.10">
    <property type="entry name" value="Periplasmic binding protein-like II"/>
    <property type="match status" value="4"/>
</dbReference>
<dbReference type="OrthoDB" id="9790048at2"/>
<dbReference type="AlphaFoldDB" id="A0A3N0J2K7"/>
<proteinExistence type="predicted"/>
<dbReference type="PANTHER" id="PTHR30570">
    <property type="entry name" value="PERIPLASMIC PHOSPHATE BINDING COMPONENT OF PHOSPHATE ABC TRANSPORTER"/>
    <property type="match status" value="1"/>
</dbReference>
<dbReference type="RefSeq" id="WP_114544903.1">
    <property type="nucleotide sequence ID" value="NZ_JAJCHC010000006.1"/>
</dbReference>
<feature type="compositionally biased region" description="Low complexity" evidence="2">
    <location>
        <begin position="32"/>
        <end position="46"/>
    </location>
</feature>
<dbReference type="Proteomes" id="UP000270112">
    <property type="component" value="Unassembled WGS sequence"/>
</dbReference>
<dbReference type="PROSITE" id="PS51257">
    <property type="entry name" value="PROKAR_LIPOPROTEIN"/>
    <property type="match status" value="1"/>
</dbReference>
<evidence type="ECO:0000313" key="6">
    <source>
        <dbReference type="EMBL" id="RNM43397.1"/>
    </source>
</evidence>
<organism evidence="6 8">
    <name type="scientific">Eggerthella sinensis</name>
    <dbReference type="NCBI Taxonomy" id="242230"/>
    <lineage>
        <taxon>Bacteria</taxon>
        <taxon>Bacillati</taxon>
        <taxon>Actinomycetota</taxon>
        <taxon>Coriobacteriia</taxon>
        <taxon>Eggerthellales</taxon>
        <taxon>Eggerthellaceae</taxon>
        <taxon>Eggerthella</taxon>
    </lineage>
</organism>
<evidence type="ECO:0000313" key="8">
    <source>
        <dbReference type="Proteomes" id="UP000270112"/>
    </source>
</evidence>
<accession>A0A3N0J2K7</accession>
<dbReference type="InterPro" id="IPR024370">
    <property type="entry name" value="PBP_domain"/>
</dbReference>
<dbReference type="Proteomes" id="UP000253817">
    <property type="component" value="Unassembled WGS sequence"/>
</dbReference>
<keyword evidence="7" id="KW-1185">Reference proteome</keyword>
<dbReference type="InterPro" id="IPR050811">
    <property type="entry name" value="Phosphate_ABC_transporter"/>
</dbReference>
<dbReference type="Pfam" id="PF12849">
    <property type="entry name" value="PBP_like_2"/>
    <property type="match status" value="2"/>
</dbReference>
<evidence type="ECO:0000256" key="3">
    <source>
        <dbReference type="SAM" id="SignalP"/>
    </source>
</evidence>
<evidence type="ECO:0000256" key="2">
    <source>
        <dbReference type="SAM" id="MobiDB-lite"/>
    </source>
</evidence>
<feature type="region of interest" description="Disordered" evidence="2">
    <location>
        <begin position="32"/>
        <end position="57"/>
    </location>
</feature>
<reference evidence="8" key="2">
    <citation type="submission" date="2018-05" db="EMBL/GenBank/DDBJ databases">
        <title>Genome Sequencing of selected type strains of the family Eggerthellaceae.</title>
        <authorList>
            <person name="Danylec N."/>
            <person name="Stoll D.A."/>
            <person name="Doetsch A."/>
            <person name="Huch M."/>
        </authorList>
    </citation>
    <scope>NUCLEOTIDE SEQUENCE [LARGE SCALE GENOMIC DNA]</scope>
    <source>
        <strain evidence="8">DSM 16107</strain>
    </source>
</reference>
<evidence type="ECO:0000313" key="5">
    <source>
        <dbReference type="EMBL" id="RDB71396.1"/>
    </source>
</evidence>
<feature type="signal peptide" evidence="3">
    <location>
        <begin position="1"/>
        <end position="27"/>
    </location>
</feature>
<evidence type="ECO:0000259" key="4">
    <source>
        <dbReference type="Pfam" id="PF12849"/>
    </source>
</evidence>
<keyword evidence="1 3" id="KW-0732">Signal</keyword>
<reference evidence="5 7" key="1">
    <citation type="journal article" date="2018" name="Elife">
        <title>Discovery and characterization of a prevalent human gut bacterial enzyme sufficient for the inactivation of a family of plant toxins.</title>
        <authorList>
            <person name="Koppel N."/>
            <person name="Bisanz J.E."/>
            <person name="Pandelia M.E."/>
            <person name="Turnbaugh P.J."/>
            <person name="Balskus E.P."/>
        </authorList>
    </citation>
    <scope>NUCLEOTIDE SEQUENCE [LARGE SCALE GENOMIC DNA]</scope>
    <source>
        <strain evidence="5 7">DSM 16107</strain>
    </source>
</reference>
<evidence type="ECO:0000313" key="7">
    <source>
        <dbReference type="Proteomes" id="UP000253817"/>
    </source>
</evidence>
<reference evidence="6" key="3">
    <citation type="journal article" date="2019" name="Microbiol. Resour. Announc.">
        <title>Draft Genome Sequences of Type Strains of Gordonibacter faecihominis, Paraeggerthella hongkongensis, Parvibacter caecicola,Slackia equolifaciens, Slackia faecicanis, and Slackia isoflavoniconvertens.</title>
        <authorList>
            <person name="Danylec N."/>
            <person name="Stoll D.A."/>
            <person name="Dotsch A."/>
            <person name="Huch M."/>
        </authorList>
    </citation>
    <scope>NUCLEOTIDE SEQUENCE</scope>
    <source>
        <strain evidence="6">DSM 16107</strain>
    </source>
</reference>
<dbReference type="PANTHER" id="PTHR30570:SF1">
    <property type="entry name" value="PHOSPHATE-BINDING PROTEIN PSTS"/>
    <property type="match status" value="1"/>
</dbReference>